<evidence type="ECO:0000256" key="1">
    <source>
        <dbReference type="ARBA" id="ARBA00023284"/>
    </source>
</evidence>
<proteinExistence type="predicted"/>
<dbReference type="EMBL" id="JAALLS010000004">
    <property type="protein sequence ID" value="NGP87665.1"/>
    <property type="molecule type" value="Genomic_DNA"/>
</dbReference>
<reference evidence="4 5" key="1">
    <citation type="submission" date="2020-02" db="EMBL/GenBank/DDBJ databases">
        <title>Aliifodinibius halophilus 2W32, complete genome.</title>
        <authorList>
            <person name="Li Y."/>
            <person name="Wu S."/>
        </authorList>
    </citation>
    <scope>NUCLEOTIDE SEQUENCE [LARGE SCALE GENOMIC DNA]</scope>
    <source>
        <strain evidence="4 5">2W32</strain>
    </source>
</reference>
<dbReference type="RefSeq" id="WP_165266628.1">
    <property type="nucleotide sequence ID" value="NZ_JAALLS010000004.1"/>
</dbReference>
<name>A0A6M1T374_9BACT</name>
<keyword evidence="1" id="KW-0676">Redox-active center</keyword>
<keyword evidence="5" id="KW-1185">Reference proteome</keyword>
<gene>
    <name evidence="4" type="ORF">G3569_04810</name>
</gene>
<dbReference type="GO" id="GO:0016491">
    <property type="term" value="F:oxidoreductase activity"/>
    <property type="evidence" value="ECO:0007669"/>
    <property type="project" value="InterPro"/>
</dbReference>
<comment type="caution">
    <text evidence="4">The sequence shown here is derived from an EMBL/GenBank/DDBJ whole genome shotgun (WGS) entry which is preliminary data.</text>
</comment>
<dbReference type="PROSITE" id="PS51352">
    <property type="entry name" value="THIOREDOXIN_2"/>
    <property type="match status" value="1"/>
</dbReference>
<dbReference type="PANTHER" id="PTHR42852:SF13">
    <property type="entry name" value="PROTEIN DIPZ"/>
    <property type="match status" value="1"/>
</dbReference>
<sequence length="189" mass="21268">MNFLRFSTHIFSIIPVALLIIACGAPNKKVSDSTQTSKGQTANTQDSSQQQFKEAPDFTLKTMKGDTFTLSDHKGKVVVLNFWATWCGPCREEIPDFMELYKEMKNDGVLFVGVSLDDEGWAKVRPYANEMDINYPIMVDDDNVSRKYGPIRAIPTTLIINKKGQVEYVAPGMLTKEKLKPILTKLANR</sequence>
<dbReference type="PROSITE" id="PS51257">
    <property type="entry name" value="PROKAR_LIPOPROTEIN"/>
    <property type="match status" value="1"/>
</dbReference>
<dbReference type="GO" id="GO:0016209">
    <property type="term" value="F:antioxidant activity"/>
    <property type="evidence" value="ECO:0007669"/>
    <property type="project" value="InterPro"/>
</dbReference>
<dbReference type="PROSITE" id="PS00194">
    <property type="entry name" value="THIOREDOXIN_1"/>
    <property type="match status" value="1"/>
</dbReference>
<evidence type="ECO:0000256" key="2">
    <source>
        <dbReference type="SAM" id="MobiDB-lite"/>
    </source>
</evidence>
<organism evidence="4 5">
    <name type="scientific">Fodinibius halophilus</name>
    <dbReference type="NCBI Taxonomy" id="1736908"/>
    <lineage>
        <taxon>Bacteria</taxon>
        <taxon>Pseudomonadati</taxon>
        <taxon>Balneolota</taxon>
        <taxon>Balneolia</taxon>
        <taxon>Balneolales</taxon>
        <taxon>Balneolaceae</taxon>
        <taxon>Fodinibius</taxon>
    </lineage>
</organism>
<dbReference type="InterPro" id="IPR013766">
    <property type="entry name" value="Thioredoxin_domain"/>
</dbReference>
<dbReference type="CDD" id="cd02966">
    <property type="entry name" value="TlpA_like_family"/>
    <property type="match status" value="1"/>
</dbReference>
<evidence type="ECO:0000313" key="4">
    <source>
        <dbReference type="EMBL" id="NGP87665.1"/>
    </source>
</evidence>
<dbReference type="Gene3D" id="3.40.30.10">
    <property type="entry name" value="Glutaredoxin"/>
    <property type="match status" value="1"/>
</dbReference>
<feature type="domain" description="Thioredoxin" evidence="3">
    <location>
        <begin position="49"/>
        <end position="188"/>
    </location>
</feature>
<dbReference type="AlphaFoldDB" id="A0A6M1T374"/>
<dbReference type="PANTHER" id="PTHR42852">
    <property type="entry name" value="THIOL:DISULFIDE INTERCHANGE PROTEIN DSBE"/>
    <property type="match status" value="1"/>
</dbReference>
<accession>A0A6M1T374</accession>
<feature type="region of interest" description="Disordered" evidence="2">
    <location>
        <begin position="31"/>
        <end position="52"/>
    </location>
</feature>
<dbReference type="Proteomes" id="UP000479132">
    <property type="component" value="Unassembled WGS sequence"/>
</dbReference>
<protein>
    <submittedName>
        <fullName evidence="4">Redoxin domain-containing protein</fullName>
    </submittedName>
</protein>
<feature type="compositionally biased region" description="Polar residues" evidence="2">
    <location>
        <begin position="32"/>
        <end position="52"/>
    </location>
</feature>
<dbReference type="InterPro" id="IPR036249">
    <property type="entry name" value="Thioredoxin-like_sf"/>
</dbReference>
<dbReference type="InterPro" id="IPR017937">
    <property type="entry name" value="Thioredoxin_CS"/>
</dbReference>
<evidence type="ECO:0000259" key="3">
    <source>
        <dbReference type="PROSITE" id="PS51352"/>
    </source>
</evidence>
<dbReference type="InterPro" id="IPR000866">
    <property type="entry name" value="AhpC/TSA"/>
</dbReference>
<dbReference type="SUPFAM" id="SSF52833">
    <property type="entry name" value="Thioredoxin-like"/>
    <property type="match status" value="1"/>
</dbReference>
<dbReference type="InterPro" id="IPR050553">
    <property type="entry name" value="Thioredoxin_ResA/DsbE_sf"/>
</dbReference>
<dbReference type="Pfam" id="PF00578">
    <property type="entry name" value="AhpC-TSA"/>
    <property type="match status" value="1"/>
</dbReference>
<evidence type="ECO:0000313" key="5">
    <source>
        <dbReference type="Proteomes" id="UP000479132"/>
    </source>
</evidence>